<feature type="transmembrane region" description="Helical" evidence="7">
    <location>
        <begin position="258"/>
        <end position="276"/>
    </location>
</feature>
<evidence type="ECO:0000313" key="10">
    <source>
        <dbReference type="Proteomes" id="UP001241603"/>
    </source>
</evidence>
<evidence type="ECO:0000256" key="6">
    <source>
        <dbReference type="ARBA" id="ARBA00023136"/>
    </source>
</evidence>
<dbReference type="EMBL" id="JAUSVO010000001">
    <property type="protein sequence ID" value="MDQ0436599.1"/>
    <property type="molecule type" value="Genomic_DNA"/>
</dbReference>
<organism evidence="9 10">
    <name type="scientific">Kaistia dalseonensis</name>
    <dbReference type="NCBI Taxonomy" id="410840"/>
    <lineage>
        <taxon>Bacteria</taxon>
        <taxon>Pseudomonadati</taxon>
        <taxon>Pseudomonadota</taxon>
        <taxon>Alphaproteobacteria</taxon>
        <taxon>Hyphomicrobiales</taxon>
        <taxon>Kaistiaceae</taxon>
        <taxon>Kaistia</taxon>
    </lineage>
</organism>
<keyword evidence="4 7" id="KW-0812">Transmembrane</keyword>
<dbReference type="SUPFAM" id="SSF161098">
    <property type="entry name" value="MetI-like"/>
    <property type="match status" value="1"/>
</dbReference>
<feature type="transmembrane region" description="Helical" evidence="7">
    <location>
        <begin position="150"/>
        <end position="176"/>
    </location>
</feature>
<sequence length="290" mass="31486">MSDVLAATPRIGAGRGVAMPPLGQTLGYAALVIAAVQALGPVVWIIFGSLKSKPEFYTNAWGLPRAWMFRNYADAFVVAKVGDYVWNSLIVVALGLLILLFTASTTAYALARFKFRGREAIAALILMTMMVPPDILTIPLFVVLRSLGLLGSFFGLACIYAVGGFGMSVFLLRGYFMSVPVELEEAARIDGAGPLSILRHVILPMTLPGFLSVVIIQAMGMWNDLYLAFVFLRDPASATVPVGLLNFFHRESIDWPRLLAALTALTIPVLILYAMFQKKFVEGFTSGAVK</sequence>
<dbReference type="RefSeq" id="WP_266347493.1">
    <property type="nucleotide sequence ID" value="NZ_JAPKNG010000001.1"/>
</dbReference>
<feature type="transmembrane region" description="Helical" evidence="7">
    <location>
        <begin position="84"/>
        <end position="110"/>
    </location>
</feature>
<dbReference type="InterPro" id="IPR035906">
    <property type="entry name" value="MetI-like_sf"/>
</dbReference>
<evidence type="ECO:0000259" key="8">
    <source>
        <dbReference type="PROSITE" id="PS50928"/>
    </source>
</evidence>
<evidence type="ECO:0000256" key="3">
    <source>
        <dbReference type="ARBA" id="ARBA00022475"/>
    </source>
</evidence>
<dbReference type="Gene3D" id="1.10.3720.10">
    <property type="entry name" value="MetI-like"/>
    <property type="match status" value="1"/>
</dbReference>
<dbReference type="Proteomes" id="UP001241603">
    <property type="component" value="Unassembled WGS sequence"/>
</dbReference>
<feature type="transmembrane region" description="Helical" evidence="7">
    <location>
        <begin position="25"/>
        <end position="47"/>
    </location>
</feature>
<evidence type="ECO:0000256" key="7">
    <source>
        <dbReference type="RuleBase" id="RU363032"/>
    </source>
</evidence>
<accession>A0ABU0H2R9</accession>
<gene>
    <name evidence="9" type="ORF">QO014_000969</name>
</gene>
<evidence type="ECO:0000313" key="9">
    <source>
        <dbReference type="EMBL" id="MDQ0436599.1"/>
    </source>
</evidence>
<comment type="similarity">
    <text evidence="7">Belongs to the binding-protein-dependent transport system permease family.</text>
</comment>
<name>A0ABU0H2R9_9HYPH</name>
<feature type="transmembrane region" description="Helical" evidence="7">
    <location>
        <begin position="225"/>
        <end position="246"/>
    </location>
</feature>
<keyword evidence="6 7" id="KW-0472">Membrane</keyword>
<evidence type="ECO:0000256" key="1">
    <source>
        <dbReference type="ARBA" id="ARBA00004651"/>
    </source>
</evidence>
<keyword evidence="2 7" id="KW-0813">Transport</keyword>
<feature type="transmembrane region" description="Helical" evidence="7">
    <location>
        <begin position="197"/>
        <end position="219"/>
    </location>
</feature>
<evidence type="ECO:0000256" key="2">
    <source>
        <dbReference type="ARBA" id="ARBA00022448"/>
    </source>
</evidence>
<evidence type="ECO:0000256" key="4">
    <source>
        <dbReference type="ARBA" id="ARBA00022692"/>
    </source>
</evidence>
<protein>
    <submittedName>
        <fullName evidence="9">ABC-type glycerol-3-phosphate transport system permease component</fullName>
    </submittedName>
</protein>
<keyword evidence="10" id="KW-1185">Reference proteome</keyword>
<keyword evidence="5 7" id="KW-1133">Transmembrane helix</keyword>
<dbReference type="PROSITE" id="PS50928">
    <property type="entry name" value="ABC_TM1"/>
    <property type="match status" value="1"/>
</dbReference>
<dbReference type="PANTHER" id="PTHR43744:SF12">
    <property type="entry name" value="ABC TRANSPORTER PERMEASE PROTEIN MG189-RELATED"/>
    <property type="match status" value="1"/>
</dbReference>
<evidence type="ECO:0000256" key="5">
    <source>
        <dbReference type="ARBA" id="ARBA00022989"/>
    </source>
</evidence>
<comment type="subcellular location">
    <subcellularLocation>
        <location evidence="1 7">Cell membrane</location>
        <topology evidence="1 7">Multi-pass membrane protein</topology>
    </subcellularLocation>
</comment>
<proteinExistence type="inferred from homology"/>
<feature type="domain" description="ABC transmembrane type-1" evidence="8">
    <location>
        <begin position="85"/>
        <end position="276"/>
    </location>
</feature>
<comment type="caution">
    <text evidence="9">The sequence shown here is derived from an EMBL/GenBank/DDBJ whole genome shotgun (WGS) entry which is preliminary data.</text>
</comment>
<feature type="transmembrane region" description="Helical" evidence="7">
    <location>
        <begin position="122"/>
        <end position="144"/>
    </location>
</feature>
<dbReference type="Pfam" id="PF00528">
    <property type="entry name" value="BPD_transp_1"/>
    <property type="match status" value="1"/>
</dbReference>
<keyword evidence="3" id="KW-1003">Cell membrane</keyword>
<dbReference type="InterPro" id="IPR000515">
    <property type="entry name" value="MetI-like"/>
</dbReference>
<dbReference type="CDD" id="cd06261">
    <property type="entry name" value="TM_PBP2"/>
    <property type="match status" value="1"/>
</dbReference>
<dbReference type="PANTHER" id="PTHR43744">
    <property type="entry name" value="ABC TRANSPORTER PERMEASE PROTEIN MG189-RELATED-RELATED"/>
    <property type="match status" value="1"/>
</dbReference>
<reference evidence="9 10" key="1">
    <citation type="submission" date="2023-07" db="EMBL/GenBank/DDBJ databases">
        <title>Genomic Encyclopedia of Type Strains, Phase IV (KMG-IV): sequencing the most valuable type-strain genomes for metagenomic binning, comparative biology and taxonomic classification.</title>
        <authorList>
            <person name="Goeker M."/>
        </authorList>
    </citation>
    <scope>NUCLEOTIDE SEQUENCE [LARGE SCALE GENOMIC DNA]</scope>
    <source>
        <strain evidence="9 10">B6-8</strain>
    </source>
</reference>